<sequence>MLQNEVDWEFLSNLYQPAIDPPRALLNHYATEPIGPGHPHELAVPSGFDFSDFHVYGIRYYEASGGSDEGRIEWLVDGVLVHVEESKVPTGELSVNLNIWAPAADFPLAYSPALQPTPKPLDKVDYDYQVDWVSVASTTTPFFDDHDFAAQAKLLPGVIEPAVPIYYNGMLVGGQNHHAVELFDKTPNASGFPSTFVDLVANTYVRDTYQKPDGSSGHYGTSFAATFSYRTAGGAQDLVYLPTVDRGDISTGGSAKYTDVVSGHFGSVATTTSTRTFSDPTFDFTGVGVAIALEVQQDVTLATGSERLVGDVLRAGTLASMFSTQQEFDASLLLWEDAEGKVHSLQLDDTTARDTHLFGTAQELGTWIELVKGAGSSWYPDSPTVRLVISNPHGLRLGVQGFLASTLDPNDDSLSVWPELLDPPSSLVPGASYAVDLEVVAVAPLTDNTTYVTPFSAKLEGMPFSNVALSGTANIDAMGDDGDNVLEGNSGNNRLDGGSGNDTMLGGDGNDYYYVRDSGDSVSETNATASTGGTDTVLSYLSSYTLGANVENGRIVTSAAAKLSGN</sequence>
<dbReference type="Gene3D" id="2.60.120.200">
    <property type="match status" value="1"/>
</dbReference>
<dbReference type="GO" id="GO:0005509">
    <property type="term" value="F:calcium ion binding"/>
    <property type="evidence" value="ECO:0007669"/>
    <property type="project" value="InterPro"/>
</dbReference>
<evidence type="ECO:0000313" key="2">
    <source>
        <dbReference type="Proteomes" id="UP000253831"/>
    </source>
</evidence>
<dbReference type="InterPro" id="IPR011049">
    <property type="entry name" value="Serralysin-like_metalloprot_C"/>
</dbReference>
<dbReference type="Pfam" id="PF00353">
    <property type="entry name" value="HemolysinCabind"/>
    <property type="match status" value="1"/>
</dbReference>
<dbReference type="AlphaFoldDB" id="A0A369XH01"/>
<evidence type="ECO:0000313" key="1">
    <source>
        <dbReference type="EMBL" id="RDE48725.1"/>
    </source>
</evidence>
<proteinExistence type="predicted"/>
<comment type="caution">
    <text evidence="1">The sequence shown here is derived from an EMBL/GenBank/DDBJ whole genome shotgun (WGS) entry which is preliminary data.</text>
</comment>
<dbReference type="InterPro" id="IPR013320">
    <property type="entry name" value="ConA-like_dom_sf"/>
</dbReference>
<protein>
    <recommendedName>
        <fullName evidence="3">Calcium-binding protein</fullName>
    </recommendedName>
</protein>
<accession>A0A369XH01</accession>
<dbReference type="Gene3D" id="2.150.10.10">
    <property type="entry name" value="Serralysin-like metalloprotease, C-terminal"/>
    <property type="match status" value="1"/>
</dbReference>
<dbReference type="EMBL" id="QPGA01000105">
    <property type="protein sequence ID" value="RDE48725.1"/>
    <property type="molecule type" value="Genomic_DNA"/>
</dbReference>
<reference evidence="1 2" key="1">
    <citation type="submission" date="2018-05" db="EMBL/GenBank/DDBJ databases">
        <title>Integrated omic analyses show evidence that a Ca. Accumulibacter phosphatis strain performs denitrification under micro-aerobic conditions.</title>
        <authorList>
            <person name="Camejo P.Y."/>
            <person name="Katherine M.D."/>
            <person name="Daniel N.R."/>
        </authorList>
    </citation>
    <scope>NUCLEOTIDE SEQUENCE [LARGE SCALE GENOMIC DNA]</scope>
    <source>
        <strain evidence="1">UW-LDO-IC</strain>
    </source>
</reference>
<evidence type="ECO:0008006" key="3">
    <source>
        <dbReference type="Google" id="ProtNLM"/>
    </source>
</evidence>
<dbReference type="SUPFAM" id="SSF49899">
    <property type="entry name" value="Concanavalin A-like lectins/glucanases"/>
    <property type="match status" value="1"/>
</dbReference>
<organism evidence="1 2">
    <name type="scientific">Candidatus Accumulibacter meliphilus</name>
    <dbReference type="NCBI Taxonomy" id="2211374"/>
    <lineage>
        <taxon>Bacteria</taxon>
        <taxon>Pseudomonadati</taxon>
        <taxon>Pseudomonadota</taxon>
        <taxon>Betaproteobacteria</taxon>
        <taxon>Candidatus Accumulibacter</taxon>
    </lineage>
</organism>
<dbReference type="Proteomes" id="UP000253831">
    <property type="component" value="Unassembled WGS sequence"/>
</dbReference>
<gene>
    <name evidence="1" type="ORF">DVS81_20555</name>
</gene>
<name>A0A369XH01_9PROT</name>
<dbReference type="InterPro" id="IPR001343">
    <property type="entry name" value="Hemolysn_Ca-bd"/>
</dbReference>
<feature type="non-terminal residue" evidence="1">
    <location>
        <position position="566"/>
    </location>
</feature>
<dbReference type="SUPFAM" id="SSF51120">
    <property type="entry name" value="beta-Roll"/>
    <property type="match status" value="1"/>
</dbReference>